<dbReference type="AlphaFoldDB" id="A0A0S4TZM5"/>
<proteinExistence type="predicted"/>
<sequence>MCLTGERLPTTPTHAVGIVVHN</sequence>
<organism evidence="1">
    <name type="scientific">Ralstonia solanacearum</name>
    <name type="common">Pseudomonas solanacearum</name>
    <dbReference type="NCBI Taxonomy" id="305"/>
    <lineage>
        <taxon>Bacteria</taxon>
        <taxon>Pseudomonadati</taxon>
        <taxon>Pseudomonadota</taxon>
        <taxon>Betaproteobacteria</taxon>
        <taxon>Burkholderiales</taxon>
        <taxon>Burkholderiaceae</taxon>
        <taxon>Ralstonia</taxon>
        <taxon>Ralstonia solanacearum species complex</taxon>
    </lineage>
</organism>
<evidence type="ECO:0000313" key="1">
    <source>
        <dbReference type="EMBL" id="CUV15462.1"/>
    </source>
</evidence>
<protein>
    <submittedName>
        <fullName evidence="1">Uncharacterized protein</fullName>
    </submittedName>
</protein>
<reference evidence="1" key="1">
    <citation type="submission" date="2015-10" db="EMBL/GenBank/DDBJ databases">
        <authorList>
            <person name="Gilbert D.G."/>
        </authorList>
    </citation>
    <scope>NUCLEOTIDE SEQUENCE</scope>
    <source>
        <strain evidence="1">Phyl III-seqv23</strain>
    </source>
</reference>
<accession>A0A0S4TZM5</accession>
<gene>
    <name evidence="1" type="ORF">RUN39_v1_1430003</name>
</gene>
<dbReference type="EMBL" id="LN899819">
    <property type="protein sequence ID" value="CUV15462.1"/>
    <property type="molecule type" value="Genomic_DNA"/>
</dbReference>
<name>A0A0S4TZM5_RALSL</name>